<comment type="caution">
    <text evidence="2">The sequence shown here is derived from an EMBL/GenBank/DDBJ whole genome shotgun (WGS) entry which is preliminary data.</text>
</comment>
<dbReference type="EMBL" id="SPQU01000005">
    <property type="protein sequence ID" value="TFV39487.1"/>
    <property type="molecule type" value="Genomic_DNA"/>
</dbReference>
<dbReference type="CDD" id="cd03801">
    <property type="entry name" value="GT4_PimA-like"/>
    <property type="match status" value="1"/>
</dbReference>
<evidence type="ECO:0000313" key="2">
    <source>
        <dbReference type="EMBL" id="TFV39487.1"/>
    </source>
</evidence>
<accession>A0A4Y9LA00</accession>
<protein>
    <submittedName>
        <fullName evidence="2">Glycosyltransferase</fullName>
    </submittedName>
</protein>
<organism evidence="2 3">
    <name type="scientific">Bradyrhizobium frederickii</name>
    <dbReference type="NCBI Taxonomy" id="2560054"/>
    <lineage>
        <taxon>Bacteria</taxon>
        <taxon>Pseudomonadati</taxon>
        <taxon>Pseudomonadota</taxon>
        <taxon>Alphaproteobacteria</taxon>
        <taxon>Hyphomicrobiales</taxon>
        <taxon>Nitrobacteraceae</taxon>
        <taxon>Bradyrhizobium</taxon>
    </lineage>
</organism>
<keyword evidence="3" id="KW-1185">Reference proteome</keyword>
<dbReference type="InterPro" id="IPR001296">
    <property type="entry name" value="Glyco_trans_1"/>
</dbReference>
<dbReference type="Proteomes" id="UP000298225">
    <property type="component" value="Unassembled WGS sequence"/>
</dbReference>
<dbReference type="GO" id="GO:0016757">
    <property type="term" value="F:glycosyltransferase activity"/>
    <property type="evidence" value="ECO:0007669"/>
    <property type="project" value="InterPro"/>
</dbReference>
<dbReference type="RefSeq" id="WP_135169314.1">
    <property type="nucleotide sequence ID" value="NZ_SPQU01000005.1"/>
</dbReference>
<dbReference type="PANTHER" id="PTHR12526:SF630">
    <property type="entry name" value="GLYCOSYLTRANSFERASE"/>
    <property type="match status" value="1"/>
</dbReference>
<dbReference type="Gene3D" id="3.40.50.2000">
    <property type="entry name" value="Glycogen Phosphorylase B"/>
    <property type="match status" value="2"/>
</dbReference>
<reference evidence="2 3" key="1">
    <citation type="submission" date="2019-03" db="EMBL/GenBank/DDBJ databases">
        <title>Bradyrhizobium strains diversity isolated from Chamaecrista fasciculata.</title>
        <authorList>
            <person name="Urquiaga M.C.O."/>
            <person name="Hungria M."/>
            <person name="Delamuta J.R.M."/>
        </authorList>
    </citation>
    <scope>NUCLEOTIDE SEQUENCE [LARGE SCALE GENOMIC DNA]</scope>
    <source>
        <strain evidence="2 3">CNPSo 3424</strain>
    </source>
</reference>
<gene>
    <name evidence="2" type="ORF">E4K66_13945</name>
</gene>
<dbReference type="AlphaFoldDB" id="A0A4Y9LA00"/>
<name>A0A4Y9LA00_9BRAD</name>
<sequence>MENYAPRMAPNLDGHTTEVALSVSTGVLMPLPLTGKGVGYTCGSLAEAMVDQNFGVTIVTPRSRWPLPLVEVIEALPAWKRYFPYGWVKNSAGRSMEAAFLSYLDGCRSPRLAAYLWPSASMELLQELKRRDVTVFREQFNCHTRTAKTILDRAYGKLDATPMHGITDAAVHRETKILEAIDYIFCPNQPVEASLLENGVSKSKCLEAAYGWDPVRLSGKNRLLPSNHGLTAVFVGIIGVRKGAHLILDYWAKSGVTGRLVLAGRMEPVIKEKCRDLLARDDVTVLDYVEDVGALYRSADIFVFPSLEEGGPQVTYEACACGLPVLTTSMGAGRIVRNEREGLVLDPYDAAGWIAAIRRLAEDTELRQRMSVAALEHAQRFTWTAVASRRREQMIGRLGYGN</sequence>
<keyword evidence="2" id="KW-0808">Transferase</keyword>
<dbReference type="SUPFAM" id="SSF53756">
    <property type="entry name" value="UDP-Glycosyltransferase/glycogen phosphorylase"/>
    <property type="match status" value="1"/>
</dbReference>
<evidence type="ECO:0000259" key="1">
    <source>
        <dbReference type="Pfam" id="PF00534"/>
    </source>
</evidence>
<dbReference type="PANTHER" id="PTHR12526">
    <property type="entry name" value="GLYCOSYLTRANSFERASE"/>
    <property type="match status" value="1"/>
</dbReference>
<proteinExistence type="predicted"/>
<evidence type="ECO:0000313" key="3">
    <source>
        <dbReference type="Proteomes" id="UP000298225"/>
    </source>
</evidence>
<dbReference type="OrthoDB" id="9790710at2"/>
<dbReference type="Pfam" id="PF00534">
    <property type="entry name" value="Glycos_transf_1"/>
    <property type="match status" value="1"/>
</dbReference>
<feature type="domain" description="Glycosyl transferase family 1" evidence="1">
    <location>
        <begin position="231"/>
        <end position="374"/>
    </location>
</feature>